<dbReference type="PROSITE" id="PS52050">
    <property type="entry name" value="WYL"/>
    <property type="match status" value="1"/>
</dbReference>
<accession>A0A9X1QPB5</accession>
<gene>
    <name evidence="4" type="ORF">L1O03_05615</name>
</gene>
<feature type="domain" description="WCX" evidence="3">
    <location>
        <begin position="241"/>
        <end position="314"/>
    </location>
</feature>
<protein>
    <submittedName>
        <fullName evidence="4">WYL domain-containing protein</fullName>
    </submittedName>
</protein>
<reference evidence="4" key="1">
    <citation type="submission" date="2022-01" db="EMBL/GenBank/DDBJ databases">
        <title>Corynebacterium sp. nov isolated from isolated from the feces of the greater white-fronted geese (Anser albifrons) at Poyang Lake, PR China.</title>
        <authorList>
            <person name="Liu Q."/>
        </authorList>
    </citation>
    <scope>NUCLEOTIDE SEQUENCE</scope>
    <source>
        <strain evidence="4">JCM 32435</strain>
    </source>
</reference>
<sequence>MKVSHLSDVVRMLNLIPYFEQHPGYSLMEASRDLGIDAQQLLKDLHCLWCCGPGDMHGELVDMEKPSYHGVLIHDDQGLDRALRLTRVEAAALLLILEQLEAIPDIENRQAVVSAAEKLRSIMGVKAGVVYDSDAARTTNSDEEHATSVIAEAIRRRVLIRCDYVSARSNTRRERVVDPHHLFSREGQTYLSGLDTETGEERSFRIDRMESVRATEEAAGPLTGARDFDPSDPFHFQESPEWADIELHPQATWMADYWPMELGQASEDGWITAQMPWSSSAWMCRFLLEHSDRIHLIGPESLRAQVAERARSALGSYAACPQHSKKG</sequence>
<keyword evidence="5" id="KW-1185">Reference proteome</keyword>
<evidence type="ECO:0000259" key="3">
    <source>
        <dbReference type="Pfam" id="PF25583"/>
    </source>
</evidence>
<feature type="domain" description="PafC HTH" evidence="2">
    <location>
        <begin position="8"/>
        <end position="120"/>
    </location>
</feature>
<proteinExistence type="predicted"/>
<dbReference type="Pfam" id="PF19187">
    <property type="entry name" value="HTH_PafC"/>
    <property type="match status" value="1"/>
</dbReference>
<evidence type="ECO:0000259" key="2">
    <source>
        <dbReference type="Pfam" id="PF19187"/>
    </source>
</evidence>
<dbReference type="EMBL" id="JAKGSI010000002">
    <property type="protein sequence ID" value="MCF4006656.1"/>
    <property type="molecule type" value="Genomic_DNA"/>
</dbReference>
<feature type="domain" description="WYL" evidence="1">
    <location>
        <begin position="148"/>
        <end position="213"/>
    </location>
</feature>
<comment type="caution">
    <text evidence="4">The sequence shown here is derived from an EMBL/GenBank/DDBJ whole genome shotgun (WGS) entry which is preliminary data.</text>
</comment>
<dbReference type="Pfam" id="PF25583">
    <property type="entry name" value="WCX"/>
    <property type="match status" value="1"/>
</dbReference>
<dbReference type="Pfam" id="PF13280">
    <property type="entry name" value="WYL"/>
    <property type="match status" value="1"/>
</dbReference>
<evidence type="ECO:0000313" key="4">
    <source>
        <dbReference type="EMBL" id="MCF4006656.1"/>
    </source>
</evidence>
<dbReference type="PIRSF" id="PIRSF016838">
    <property type="entry name" value="PafC"/>
    <property type="match status" value="1"/>
</dbReference>
<dbReference type="InterPro" id="IPR057727">
    <property type="entry name" value="WCX_dom"/>
</dbReference>
<dbReference type="PANTHER" id="PTHR34580">
    <property type="match status" value="1"/>
</dbReference>
<evidence type="ECO:0000313" key="5">
    <source>
        <dbReference type="Proteomes" id="UP001139336"/>
    </source>
</evidence>
<dbReference type="InterPro" id="IPR028349">
    <property type="entry name" value="PafC-like"/>
</dbReference>
<name>A0A9X1QPB5_9CORY</name>
<dbReference type="PANTHER" id="PTHR34580:SF1">
    <property type="entry name" value="PROTEIN PAFC"/>
    <property type="match status" value="1"/>
</dbReference>
<organism evidence="4 5">
    <name type="scientific">Corynebacterium uropygiale</name>
    <dbReference type="NCBI Taxonomy" id="1775911"/>
    <lineage>
        <taxon>Bacteria</taxon>
        <taxon>Bacillati</taxon>
        <taxon>Actinomycetota</taxon>
        <taxon>Actinomycetes</taxon>
        <taxon>Mycobacteriales</taxon>
        <taxon>Corynebacteriaceae</taxon>
        <taxon>Corynebacterium</taxon>
    </lineage>
</organism>
<dbReference type="AlphaFoldDB" id="A0A9X1QPB5"/>
<dbReference type="RefSeq" id="WP_236118440.1">
    <property type="nucleotide sequence ID" value="NZ_JAKGSI010000002.1"/>
</dbReference>
<evidence type="ECO:0000259" key="1">
    <source>
        <dbReference type="Pfam" id="PF13280"/>
    </source>
</evidence>
<dbReference type="Proteomes" id="UP001139336">
    <property type="component" value="Unassembled WGS sequence"/>
</dbReference>
<dbReference type="InterPro" id="IPR043839">
    <property type="entry name" value="PafC_HTH"/>
</dbReference>
<dbReference type="InterPro" id="IPR051534">
    <property type="entry name" value="CBASS_pafABC_assoc_protein"/>
</dbReference>
<dbReference type="InterPro" id="IPR026881">
    <property type="entry name" value="WYL_dom"/>
</dbReference>